<dbReference type="PROSITE" id="PS00154">
    <property type="entry name" value="ATPASE_E1_E2"/>
    <property type="match status" value="1"/>
</dbReference>
<dbReference type="SFLD" id="SFLDS00003">
    <property type="entry name" value="Haloacid_Dehalogenase"/>
    <property type="match status" value="1"/>
</dbReference>
<keyword evidence="13 15" id="KW-0472">Membrane</keyword>
<dbReference type="NCBIfam" id="TIGR01494">
    <property type="entry name" value="ATPase_P-type"/>
    <property type="match status" value="1"/>
</dbReference>
<dbReference type="Proteomes" id="UP001179647">
    <property type="component" value="Chromosome"/>
</dbReference>
<dbReference type="SFLD" id="SFLDF00027">
    <property type="entry name" value="p-type_atpase"/>
    <property type="match status" value="1"/>
</dbReference>
<dbReference type="SUPFAM" id="SSF56784">
    <property type="entry name" value="HAD-like"/>
    <property type="match status" value="1"/>
</dbReference>
<dbReference type="FunFam" id="2.70.150.10:FF:000002">
    <property type="entry name" value="Copper-transporting ATPase 1, putative"/>
    <property type="match status" value="1"/>
</dbReference>
<comment type="catalytic activity">
    <reaction evidence="14">
        <text>Cu(+)(in) + ATP + H2O = Cu(+)(out) + ADP + phosphate + H(+)</text>
        <dbReference type="Rhea" id="RHEA:25792"/>
        <dbReference type="ChEBI" id="CHEBI:15377"/>
        <dbReference type="ChEBI" id="CHEBI:15378"/>
        <dbReference type="ChEBI" id="CHEBI:30616"/>
        <dbReference type="ChEBI" id="CHEBI:43474"/>
        <dbReference type="ChEBI" id="CHEBI:49552"/>
        <dbReference type="ChEBI" id="CHEBI:456216"/>
        <dbReference type="EC" id="7.2.2.8"/>
    </reaction>
</comment>
<keyword evidence="18" id="KW-1185">Reference proteome</keyword>
<dbReference type="CDD" id="cd02094">
    <property type="entry name" value="P-type_ATPase_Cu-like"/>
    <property type="match status" value="1"/>
</dbReference>
<name>A0AAF0CWJ9_9ENTE</name>
<evidence type="ECO:0000256" key="2">
    <source>
        <dbReference type="ARBA" id="ARBA00006024"/>
    </source>
</evidence>
<dbReference type="PRINTS" id="PR00943">
    <property type="entry name" value="CUATPASE"/>
</dbReference>
<evidence type="ECO:0000256" key="8">
    <source>
        <dbReference type="ARBA" id="ARBA00022840"/>
    </source>
</evidence>
<dbReference type="InterPro" id="IPR036163">
    <property type="entry name" value="HMA_dom_sf"/>
</dbReference>
<dbReference type="InterPro" id="IPR018303">
    <property type="entry name" value="ATPase_P-typ_P_site"/>
</dbReference>
<keyword evidence="10 15" id="KW-1133">Transmembrane helix</keyword>
<dbReference type="GO" id="GO:0005886">
    <property type="term" value="C:plasma membrane"/>
    <property type="evidence" value="ECO:0007669"/>
    <property type="project" value="UniProtKB-SubCell"/>
</dbReference>
<dbReference type="GO" id="GO:0016887">
    <property type="term" value="F:ATP hydrolysis activity"/>
    <property type="evidence" value="ECO:0007669"/>
    <property type="project" value="InterPro"/>
</dbReference>
<dbReference type="GO" id="GO:0140581">
    <property type="term" value="F:P-type monovalent copper transporter activity"/>
    <property type="evidence" value="ECO:0007669"/>
    <property type="project" value="UniProtKB-EC"/>
</dbReference>
<dbReference type="PRINTS" id="PR00119">
    <property type="entry name" value="CATATPASE"/>
</dbReference>
<dbReference type="PROSITE" id="PS50846">
    <property type="entry name" value="HMA_2"/>
    <property type="match status" value="1"/>
</dbReference>
<keyword evidence="7" id="KW-0187">Copper transport</keyword>
<dbReference type="Gene3D" id="3.40.1110.10">
    <property type="entry name" value="Calcium-transporting ATPase, cytoplasmic domain N"/>
    <property type="match status" value="1"/>
</dbReference>
<reference evidence="17" key="1">
    <citation type="submission" date="2022-10" db="EMBL/GenBank/DDBJ databases">
        <title>Vagococcus sp. isolated from poultry meat.</title>
        <authorList>
            <person name="Johansson P."/>
            <person name="Bjorkroth J."/>
        </authorList>
    </citation>
    <scope>NUCLEOTIDE SEQUENCE</scope>
    <source>
        <strain evidence="17">STAA11</strain>
    </source>
</reference>
<feature type="transmembrane region" description="Helical" evidence="15">
    <location>
        <begin position="97"/>
        <end position="118"/>
    </location>
</feature>
<keyword evidence="12" id="KW-0813">Transport</keyword>
<dbReference type="EMBL" id="CP110232">
    <property type="protein sequence ID" value="WEG74319.1"/>
    <property type="molecule type" value="Genomic_DNA"/>
</dbReference>
<evidence type="ECO:0000256" key="13">
    <source>
        <dbReference type="ARBA" id="ARBA00023136"/>
    </source>
</evidence>
<evidence type="ECO:0000256" key="10">
    <source>
        <dbReference type="ARBA" id="ARBA00022989"/>
    </source>
</evidence>
<dbReference type="Gene3D" id="3.30.70.100">
    <property type="match status" value="1"/>
</dbReference>
<dbReference type="Gene3D" id="3.40.50.1000">
    <property type="entry name" value="HAD superfamily/HAD-like"/>
    <property type="match status" value="1"/>
</dbReference>
<keyword evidence="6 15" id="KW-0547">Nucleotide-binding</keyword>
<evidence type="ECO:0000313" key="18">
    <source>
        <dbReference type="Proteomes" id="UP001179647"/>
    </source>
</evidence>
<feature type="transmembrane region" description="Helical" evidence="15">
    <location>
        <begin position="687"/>
        <end position="704"/>
    </location>
</feature>
<comment type="similarity">
    <text evidence="2 15">Belongs to the cation transport ATPase (P-type) (TC 3.A.3) family. Type IB subfamily.</text>
</comment>
<dbReference type="KEGG" id="vie:OL234_06330"/>
<dbReference type="Pfam" id="PF00702">
    <property type="entry name" value="Hydrolase"/>
    <property type="match status" value="1"/>
</dbReference>
<dbReference type="InterPro" id="IPR023214">
    <property type="entry name" value="HAD_sf"/>
</dbReference>
<protein>
    <recommendedName>
        <fullName evidence="3">P-type Cu(+) transporter</fullName>
        <ecNumber evidence="3">7.2.2.8</ecNumber>
    </recommendedName>
</protein>
<dbReference type="InterPro" id="IPR006121">
    <property type="entry name" value="HMA_dom"/>
</dbReference>
<dbReference type="InterPro" id="IPR036412">
    <property type="entry name" value="HAD-like_sf"/>
</dbReference>
<evidence type="ECO:0000256" key="4">
    <source>
        <dbReference type="ARBA" id="ARBA00022692"/>
    </source>
</evidence>
<dbReference type="GO" id="GO:0005507">
    <property type="term" value="F:copper ion binding"/>
    <property type="evidence" value="ECO:0007669"/>
    <property type="project" value="TreeGrafter"/>
</dbReference>
<dbReference type="SFLD" id="SFLDG00002">
    <property type="entry name" value="C1.7:_P-type_atpase_like"/>
    <property type="match status" value="1"/>
</dbReference>
<dbReference type="PRINTS" id="PR00942">
    <property type="entry name" value="CUATPASEI"/>
</dbReference>
<dbReference type="SUPFAM" id="SSF55008">
    <property type="entry name" value="HMA, heavy metal-associated domain"/>
    <property type="match status" value="1"/>
</dbReference>
<dbReference type="NCBIfam" id="TIGR01525">
    <property type="entry name" value="ATPase-IB_hvy"/>
    <property type="match status" value="1"/>
</dbReference>
<evidence type="ECO:0000256" key="12">
    <source>
        <dbReference type="ARBA" id="ARBA00023065"/>
    </source>
</evidence>
<dbReference type="RefSeq" id="WP_275470120.1">
    <property type="nucleotide sequence ID" value="NZ_CP110232.1"/>
</dbReference>
<evidence type="ECO:0000256" key="15">
    <source>
        <dbReference type="RuleBase" id="RU362081"/>
    </source>
</evidence>
<dbReference type="PANTHER" id="PTHR43520">
    <property type="entry name" value="ATP7, ISOFORM B"/>
    <property type="match status" value="1"/>
</dbReference>
<dbReference type="InterPro" id="IPR023298">
    <property type="entry name" value="ATPase_P-typ_TM_dom_sf"/>
</dbReference>
<evidence type="ECO:0000256" key="9">
    <source>
        <dbReference type="ARBA" id="ARBA00022967"/>
    </source>
</evidence>
<dbReference type="EC" id="7.2.2.8" evidence="3"/>
<dbReference type="Pfam" id="PF00403">
    <property type="entry name" value="HMA"/>
    <property type="match status" value="1"/>
</dbReference>
<gene>
    <name evidence="17" type="ORF">OL234_06330</name>
</gene>
<dbReference type="SUPFAM" id="SSF81653">
    <property type="entry name" value="Calcium ATPase, transduction domain A"/>
    <property type="match status" value="1"/>
</dbReference>
<evidence type="ECO:0000256" key="3">
    <source>
        <dbReference type="ARBA" id="ARBA00012517"/>
    </source>
</evidence>
<dbReference type="GO" id="GO:0055070">
    <property type="term" value="P:copper ion homeostasis"/>
    <property type="evidence" value="ECO:0007669"/>
    <property type="project" value="TreeGrafter"/>
</dbReference>
<dbReference type="InterPro" id="IPR023299">
    <property type="entry name" value="ATPase_P-typ_cyto_dom_N"/>
</dbReference>
<dbReference type="InterPro" id="IPR044492">
    <property type="entry name" value="P_typ_ATPase_HD_dom"/>
</dbReference>
<keyword evidence="15" id="KW-1003">Cell membrane</keyword>
<accession>A0AAF0CWJ9</accession>
<dbReference type="GO" id="GO:0005524">
    <property type="term" value="F:ATP binding"/>
    <property type="evidence" value="ECO:0007669"/>
    <property type="project" value="UniProtKB-UniRule"/>
</dbReference>
<evidence type="ECO:0000259" key="16">
    <source>
        <dbReference type="PROSITE" id="PS50846"/>
    </source>
</evidence>
<evidence type="ECO:0000256" key="5">
    <source>
        <dbReference type="ARBA" id="ARBA00022723"/>
    </source>
</evidence>
<feature type="transmembrane region" description="Helical" evidence="15">
    <location>
        <begin position="371"/>
        <end position="390"/>
    </location>
</feature>
<feature type="transmembrane region" description="Helical" evidence="15">
    <location>
        <begin position="342"/>
        <end position="365"/>
    </location>
</feature>
<keyword evidence="12" id="KW-0406">Ion transport</keyword>
<dbReference type="FunFam" id="3.30.70.100:FF:000005">
    <property type="entry name" value="Copper-exporting P-type ATPase A"/>
    <property type="match status" value="1"/>
</dbReference>
<evidence type="ECO:0000256" key="1">
    <source>
        <dbReference type="ARBA" id="ARBA00004651"/>
    </source>
</evidence>
<organism evidence="17 18">
    <name type="scientific">Vagococcus intermedius</name>
    <dbReference type="NCBI Taxonomy" id="2991418"/>
    <lineage>
        <taxon>Bacteria</taxon>
        <taxon>Bacillati</taxon>
        <taxon>Bacillota</taxon>
        <taxon>Bacilli</taxon>
        <taxon>Lactobacillales</taxon>
        <taxon>Enterococcaceae</taxon>
        <taxon>Vagococcus</taxon>
    </lineage>
</organism>
<evidence type="ECO:0000256" key="14">
    <source>
        <dbReference type="ARBA" id="ARBA00049289"/>
    </source>
</evidence>
<dbReference type="NCBIfam" id="TIGR01511">
    <property type="entry name" value="ATPase-IB1_Cu"/>
    <property type="match status" value="1"/>
</dbReference>
<evidence type="ECO:0000256" key="11">
    <source>
        <dbReference type="ARBA" id="ARBA00023008"/>
    </source>
</evidence>
<keyword evidence="4 15" id="KW-0812">Transmembrane</keyword>
<dbReference type="Gene3D" id="2.70.150.10">
    <property type="entry name" value="Calcium-transporting ATPase, cytoplasmic transduction domain A"/>
    <property type="match status" value="1"/>
</dbReference>
<dbReference type="InterPro" id="IPR017969">
    <property type="entry name" value="Heavy-metal-associated_CS"/>
</dbReference>
<dbReference type="InterPro" id="IPR027256">
    <property type="entry name" value="P-typ_ATPase_IB"/>
</dbReference>
<dbReference type="SUPFAM" id="SSF81665">
    <property type="entry name" value="Calcium ATPase, transmembrane domain M"/>
    <property type="match status" value="1"/>
</dbReference>
<dbReference type="Pfam" id="PF00122">
    <property type="entry name" value="E1-E2_ATPase"/>
    <property type="match status" value="1"/>
</dbReference>
<dbReference type="PANTHER" id="PTHR43520:SF8">
    <property type="entry name" value="P-TYPE CU(+) TRANSPORTER"/>
    <property type="match status" value="1"/>
</dbReference>
<feature type="transmembrane region" description="Helical" evidence="15">
    <location>
        <begin position="710"/>
        <end position="730"/>
    </location>
</feature>
<feature type="domain" description="HMA" evidence="16">
    <location>
        <begin position="6"/>
        <end position="72"/>
    </location>
</feature>
<proteinExistence type="inferred from homology"/>
<keyword evidence="11" id="KW-0186">Copper</keyword>
<sequence>MVHLTKVDTLAITGMTCANCSGRVEKELIAQKGVKHATVNLATERATVEYDTRTTDLEKLITSIETIGYGAIRYDDAHKKEIEKEKAETISKMKQDLIISTLLSLPMVIGMILMMLGFDNPIVRFLHQPWVQLLLATPVQFWIGARFYKGAYHAIKTKAPNMDVLVAMGTTSAYLLSVYNGFFNSHSHDLYFESSAVIITLILLGKYLEHQAKNKTSGAIKQLMALQAKIATVIRDGEPRIITIEEVVLEDHVLVRPGEQIPVDGEIIAGKTTIDESMLTGESLPVEKKISDNVYGGTINTNGTITIKATQIGSETALSRIIKMVEEAQGSKAPIQAIADKISAIFVPIVLVLALATLVISGVILGDWETALIHSVSVLVIACPCALGLATPTAIMVGTGLGAKNGILIKGGEALERASKIDAIVIDKTGTLTKGKPSVTDFQMISSNYSEAEALSILLSLERLSEHPLAKAIVSYASDSGLIKDKEVTHFEALVGAGIKGSVDGTDYFVGTRRLLQTKNIPLTIADFTINELEKMGKTVMYLANDTEVLGLIAVADELKESSAEAIRALTKQQITVYMLTGDNRHTANYIGMKAGLEASHILAEVLPEDKAAYVKKLQESGNFVGMVGDGINDAPALALADVGIAMGTGTDIAMETADVTLMTGDLMHLSKMTTLSHLTMVKIKQNLFWAFVYNTIGIPFAALGLLNPIVAGGAMAFSSVSVLLNSLSLNRKKL</sequence>
<keyword evidence="9" id="KW-1278">Translocase</keyword>
<dbReference type="InterPro" id="IPR001757">
    <property type="entry name" value="P_typ_ATPase"/>
</dbReference>
<dbReference type="AlphaFoldDB" id="A0AAF0CWJ9"/>
<dbReference type="InterPro" id="IPR059000">
    <property type="entry name" value="ATPase_P-type_domA"/>
</dbReference>
<dbReference type="PROSITE" id="PS01047">
    <property type="entry name" value="HMA_1"/>
    <property type="match status" value="1"/>
</dbReference>
<dbReference type="CDD" id="cd00371">
    <property type="entry name" value="HMA"/>
    <property type="match status" value="1"/>
</dbReference>
<keyword evidence="8 15" id="KW-0067">ATP-binding</keyword>
<evidence type="ECO:0000256" key="6">
    <source>
        <dbReference type="ARBA" id="ARBA00022741"/>
    </source>
</evidence>
<comment type="subcellular location">
    <subcellularLocation>
        <location evidence="1">Cell membrane</location>
        <topology evidence="1">Multi-pass membrane protein</topology>
    </subcellularLocation>
</comment>
<keyword evidence="5 15" id="KW-0479">Metal-binding</keyword>
<evidence type="ECO:0000313" key="17">
    <source>
        <dbReference type="EMBL" id="WEG74319.1"/>
    </source>
</evidence>
<dbReference type="InterPro" id="IPR008250">
    <property type="entry name" value="ATPase_P-typ_transduc_dom_A_sf"/>
</dbReference>
<dbReference type="GO" id="GO:0043682">
    <property type="term" value="F:P-type divalent copper transporter activity"/>
    <property type="evidence" value="ECO:0007669"/>
    <property type="project" value="TreeGrafter"/>
</dbReference>
<feature type="transmembrane region" description="Helical" evidence="15">
    <location>
        <begin position="130"/>
        <end position="148"/>
    </location>
</feature>
<evidence type="ECO:0000256" key="7">
    <source>
        <dbReference type="ARBA" id="ARBA00022796"/>
    </source>
</evidence>